<organism evidence="1 2">
    <name type="scientific">Sphaerisporangium flaviroseum</name>
    <dbReference type="NCBI Taxonomy" id="509199"/>
    <lineage>
        <taxon>Bacteria</taxon>
        <taxon>Bacillati</taxon>
        <taxon>Actinomycetota</taxon>
        <taxon>Actinomycetes</taxon>
        <taxon>Streptosporangiales</taxon>
        <taxon>Streptosporangiaceae</taxon>
        <taxon>Sphaerisporangium</taxon>
    </lineage>
</organism>
<evidence type="ECO:0008006" key="3">
    <source>
        <dbReference type="Google" id="ProtNLM"/>
    </source>
</evidence>
<dbReference type="Gene3D" id="2.40.400.10">
    <property type="entry name" value="Acetoacetate decarboxylase-like"/>
    <property type="match status" value="1"/>
</dbReference>
<evidence type="ECO:0000313" key="1">
    <source>
        <dbReference type="EMBL" id="GAA3816705.1"/>
    </source>
</evidence>
<comment type="caution">
    <text evidence="1">The sequence shown here is derived from an EMBL/GenBank/DDBJ whole genome shotgun (WGS) entry which is preliminary data.</text>
</comment>
<accession>A0ABP7IER1</accession>
<dbReference type="SUPFAM" id="SSF53474">
    <property type="entry name" value="alpha/beta-Hydrolases"/>
    <property type="match status" value="1"/>
</dbReference>
<dbReference type="Proteomes" id="UP001500888">
    <property type="component" value="Unassembled WGS sequence"/>
</dbReference>
<proteinExistence type="predicted"/>
<evidence type="ECO:0000313" key="2">
    <source>
        <dbReference type="Proteomes" id="UP001500888"/>
    </source>
</evidence>
<dbReference type="InterPro" id="IPR029058">
    <property type="entry name" value="AB_hydrolase_fold"/>
</dbReference>
<sequence length="724" mass="76307">MSDRHHPGVQEQGGPEAHAKLLRDAARELADIGVAIQEASAHATAALTDGAVLKALLRAPARGYRAQRALLRAVTDRKGLGYAVTGGRLGSLAARLGGMAGAESLAVLILATSLRLRITAVTLVHPELADDPLLGRLIEAVGADRDIEALRALRALLKDRGAVRTLSGLAPVFGEVLALRALLDENPLNDTAAWLIATGTGYASADPVTGLSNRAIAVLDTGEGAARRLDLDPAEAARLGTRGSLLDFLRNIGVVGASGRMLIQSVAGPDGVERHVVQAPGMRPGRPDNDSPQDLLGAFSSAVLDSGPYSRALVKAVDDYGIPPGAEIALIGHSAGGAAIMNLAQDTRFCARYTVTHAVAIGSPVDFKKPADPRTWVASVTNQHDIIPTLDGQGAGGCFDLHPDWYVVDYFDSTHLFPICHGIEHYTATIADDLPEARDRIDDRLTPYRGRVTRSQAYLLFDRVPCPDGFPFLTVPTYPATTSGGALELPVRCQEGSALTAYFAADPGMAATLLRGTGLGPAVRVAGRALVTVHASANRRSSLGGYRQVDVGIVVHDPWRPRSLRVWPDLFRRADHRRSGSCLVGSVVDTETVSAVAPEIWGCEPSVAALDVEVTAGFARVVAGGPDDRLLTFRGSLGPGVPAEAGDMVCYSRRGDTTLRSCVQTRGRGRVHLAPRARLIVGQGAHPMARHLRALGLDGARPLLCLSAPAHQTLRGAGVPVRTI</sequence>
<name>A0ABP7IER1_9ACTN</name>
<protein>
    <recommendedName>
        <fullName evidence="3">Fungal lipase-like domain-containing protein</fullName>
    </recommendedName>
</protein>
<dbReference type="RefSeq" id="WP_344942474.1">
    <property type="nucleotide sequence ID" value="NZ_BAAAZR010000009.1"/>
</dbReference>
<keyword evidence="2" id="KW-1185">Reference proteome</keyword>
<dbReference type="Gene3D" id="3.40.50.1820">
    <property type="entry name" value="alpha/beta hydrolase"/>
    <property type="match status" value="1"/>
</dbReference>
<dbReference type="EMBL" id="BAAAZR010000009">
    <property type="protein sequence ID" value="GAA3816705.1"/>
    <property type="molecule type" value="Genomic_DNA"/>
</dbReference>
<reference evidence="2" key="1">
    <citation type="journal article" date="2019" name="Int. J. Syst. Evol. Microbiol.">
        <title>The Global Catalogue of Microorganisms (GCM) 10K type strain sequencing project: providing services to taxonomists for standard genome sequencing and annotation.</title>
        <authorList>
            <consortium name="The Broad Institute Genomics Platform"/>
            <consortium name="The Broad Institute Genome Sequencing Center for Infectious Disease"/>
            <person name="Wu L."/>
            <person name="Ma J."/>
        </authorList>
    </citation>
    <scope>NUCLEOTIDE SEQUENCE [LARGE SCALE GENOMIC DNA]</scope>
    <source>
        <strain evidence="2">JCM 16908</strain>
    </source>
</reference>
<dbReference type="InterPro" id="IPR023375">
    <property type="entry name" value="ADC_dom_sf"/>
</dbReference>
<gene>
    <name evidence="1" type="ORF">GCM10022226_41710</name>
</gene>